<evidence type="ECO:0000313" key="3">
    <source>
        <dbReference type="EMBL" id="CAA9337143.1"/>
    </source>
</evidence>
<sequence length="571" mass="61411">MGGPRSVLQHGRWTLELRGDEVADIAYDGVLLLRAIRPVVRDQDWNTVPPRVLAPPRRNGTEVVVALRFELDDIGYAVDLTVRLSADELVVDFDGRAETAFHRNRIGLVVLHPASETGREVAVRHTNGSVTRGRWPEQISPHQPFTDVAGYAWTRDELAAELTLSGDVFENEDQRNWTDASFKTYSTPLDRPFPVPVAVGERLRQQARLRVSDQVGSPRSRLHGRDVVTVHRAVVAHLPPLSLSGSLYPPPVTLTGLGPGYEAVLVELADVEERWPGLLAMAAEQAAALGAEVDVRLVTAHPEAVARGVAMLRDLPVRRLAAFDPDSHLSAAPLWAALRRAAEEAAFGGQLLGGTRAHFTELNRGKAAQPEDLPALTFSLTPSMHATELPHLLDSLRTQRTVVENAVRIAAGRPVHVGPVTLARRFNAVATSGRPDPATEARRAVDSLQHTTFAAAWTLASVRALSVPGVAGLTYYETAGDRGLLVSDRPAGVIPSPAGQVLNLLAAAAGQPILDAKVPADLAALPLAKTGRGTELLLADLSGQDREVLVCFEDQTALVPLAGWAVGRIML</sequence>
<feature type="domain" description="D-apionate lactonase TIM barrel" evidence="2">
    <location>
        <begin position="307"/>
        <end position="510"/>
    </location>
</feature>
<proteinExistence type="predicted"/>
<dbReference type="Pfam" id="PF25837">
    <property type="entry name" value="Apionate_lact_N"/>
    <property type="match status" value="1"/>
</dbReference>
<dbReference type="AlphaFoldDB" id="A0A6J4LP24"/>
<dbReference type="InterPro" id="IPR058788">
    <property type="entry name" value="ApnL_N"/>
</dbReference>
<name>A0A6J4LP24_9ACTN</name>
<organism evidence="3">
    <name type="scientific">uncultured Friedmanniella sp</name>
    <dbReference type="NCBI Taxonomy" id="335381"/>
    <lineage>
        <taxon>Bacteria</taxon>
        <taxon>Bacillati</taxon>
        <taxon>Actinomycetota</taxon>
        <taxon>Actinomycetes</taxon>
        <taxon>Propionibacteriales</taxon>
        <taxon>Nocardioidaceae</taxon>
        <taxon>Friedmanniella</taxon>
        <taxon>environmental samples</taxon>
    </lineage>
</organism>
<accession>A0A6J4LP24</accession>
<feature type="domain" description="D-apionate lactonase N-terminal" evidence="1">
    <location>
        <begin position="5"/>
        <end position="213"/>
    </location>
</feature>
<evidence type="ECO:0000259" key="2">
    <source>
        <dbReference type="Pfam" id="PF25838"/>
    </source>
</evidence>
<dbReference type="EMBL" id="CADCTT010000389">
    <property type="protein sequence ID" value="CAA9337143.1"/>
    <property type="molecule type" value="Genomic_DNA"/>
</dbReference>
<reference evidence="3" key="1">
    <citation type="submission" date="2020-02" db="EMBL/GenBank/DDBJ databases">
        <authorList>
            <person name="Meier V. D."/>
        </authorList>
    </citation>
    <scope>NUCLEOTIDE SEQUENCE</scope>
    <source>
        <strain evidence="3">AVDCRST_MAG61</strain>
    </source>
</reference>
<evidence type="ECO:0000259" key="1">
    <source>
        <dbReference type="Pfam" id="PF25837"/>
    </source>
</evidence>
<protein>
    <submittedName>
        <fullName evidence="3">Uncharacterized protein</fullName>
    </submittedName>
</protein>
<dbReference type="InterPro" id="IPR058787">
    <property type="entry name" value="ApnL_M"/>
</dbReference>
<gene>
    <name evidence="3" type="ORF">AVDCRST_MAG61-3220</name>
</gene>
<dbReference type="Pfam" id="PF25838">
    <property type="entry name" value="Apionate_lact_M"/>
    <property type="match status" value="1"/>
</dbReference>